<evidence type="ECO:0000256" key="4">
    <source>
        <dbReference type="ARBA" id="ARBA00022525"/>
    </source>
</evidence>
<dbReference type="CDD" id="cd23507">
    <property type="entry name" value="hydrophobin_I"/>
    <property type="match status" value="1"/>
</dbReference>
<keyword evidence="5 6" id="KW-1015">Disulfide bond</keyword>
<comment type="caution">
    <text evidence="7">The sequence shown here is derived from an EMBL/GenBank/DDBJ whole genome shotgun (WGS) entry which is preliminary data.</text>
</comment>
<proteinExistence type="inferred from homology"/>
<reference evidence="7" key="1">
    <citation type="submission" date="2020-11" db="EMBL/GenBank/DDBJ databases">
        <authorList>
            <consortium name="DOE Joint Genome Institute"/>
            <person name="Ahrendt S."/>
            <person name="Riley R."/>
            <person name="Andreopoulos W."/>
            <person name="Labutti K."/>
            <person name="Pangilinan J."/>
            <person name="Ruiz-Duenas F.J."/>
            <person name="Barrasa J.M."/>
            <person name="Sanchez-Garcia M."/>
            <person name="Camarero S."/>
            <person name="Miyauchi S."/>
            <person name="Serrano A."/>
            <person name="Linde D."/>
            <person name="Babiker R."/>
            <person name="Drula E."/>
            <person name="Ayuso-Fernandez I."/>
            <person name="Pacheco R."/>
            <person name="Padilla G."/>
            <person name="Ferreira P."/>
            <person name="Barriuso J."/>
            <person name="Kellner H."/>
            <person name="Castanera R."/>
            <person name="Alfaro M."/>
            <person name="Ramirez L."/>
            <person name="Pisabarro A.G."/>
            <person name="Kuo A."/>
            <person name="Tritt A."/>
            <person name="Lipzen A."/>
            <person name="He G."/>
            <person name="Yan M."/>
            <person name="Ng V."/>
            <person name="Cullen D."/>
            <person name="Martin F."/>
            <person name="Rosso M.-N."/>
            <person name="Henrissat B."/>
            <person name="Hibbett D."/>
            <person name="Martinez A.T."/>
            <person name="Grigoriev I.V."/>
        </authorList>
    </citation>
    <scope>NUCLEOTIDE SEQUENCE</scope>
    <source>
        <strain evidence="7">CIRM-BRFM 674</strain>
    </source>
</reference>
<accession>A0A9P6D390</accession>
<keyword evidence="6" id="KW-0732">Signal</keyword>
<protein>
    <recommendedName>
        <fullName evidence="6">Hydrophobin</fullName>
    </recommendedName>
</protein>
<feature type="signal peptide" evidence="6">
    <location>
        <begin position="1"/>
        <end position="19"/>
    </location>
</feature>
<dbReference type="InterPro" id="IPR001338">
    <property type="entry name" value="Class_I_Hydrophobin"/>
</dbReference>
<evidence type="ECO:0000256" key="1">
    <source>
        <dbReference type="ARBA" id="ARBA00004191"/>
    </source>
</evidence>
<evidence type="ECO:0000313" key="8">
    <source>
        <dbReference type="Proteomes" id="UP000807469"/>
    </source>
</evidence>
<comment type="subcellular location">
    <subcellularLocation>
        <location evidence="1 6">Secreted</location>
        <location evidence="1 6">Cell wall</location>
    </subcellularLocation>
</comment>
<keyword evidence="4 6" id="KW-0964">Secreted</keyword>
<feature type="chain" id="PRO_5040541135" description="Hydrophobin" evidence="6">
    <location>
        <begin position="20"/>
        <end position="112"/>
    </location>
</feature>
<dbReference type="OrthoDB" id="4225815at2759"/>
<dbReference type="EMBL" id="MU155173">
    <property type="protein sequence ID" value="KAF9481885.1"/>
    <property type="molecule type" value="Genomic_DNA"/>
</dbReference>
<keyword evidence="3 6" id="KW-0134">Cell wall</keyword>
<dbReference type="Pfam" id="PF01185">
    <property type="entry name" value="Hydrophobin"/>
    <property type="match status" value="1"/>
</dbReference>
<comment type="similarity">
    <text evidence="2 6">Belongs to the fungal hydrophobin family.</text>
</comment>
<dbReference type="AlphaFoldDB" id="A0A9P6D390"/>
<name>A0A9P6D390_9AGAR</name>
<organism evidence="7 8">
    <name type="scientific">Pholiota conissans</name>
    <dbReference type="NCBI Taxonomy" id="109636"/>
    <lineage>
        <taxon>Eukaryota</taxon>
        <taxon>Fungi</taxon>
        <taxon>Dikarya</taxon>
        <taxon>Basidiomycota</taxon>
        <taxon>Agaricomycotina</taxon>
        <taxon>Agaricomycetes</taxon>
        <taxon>Agaricomycetidae</taxon>
        <taxon>Agaricales</taxon>
        <taxon>Agaricineae</taxon>
        <taxon>Strophariaceae</taxon>
        <taxon>Pholiota</taxon>
    </lineage>
</organism>
<evidence type="ECO:0000256" key="2">
    <source>
        <dbReference type="ARBA" id="ARBA00010446"/>
    </source>
</evidence>
<evidence type="ECO:0000256" key="6">
    <source>
        <dbReference type="RuleBase" id="RU365009"/>
    </source>
</evidence>
<sequence length="112" mass="11355">MQFKLFSITTLALVTLAAATPTRRNNVGPSNQCNTGSLQCCASTSTASDPSTAILLKSLGVVVQDVTALVGLTCDPITVVGAGSTTCTEQPVCCTDDSFKGIVALGCTPISL</sequence>
<dbReference type="GO" id="GO:0005199">
    <property type="term" value="F:structural constituent of cell wall"/>
    <property type="evidence" value="ECO:0007669"/>
    <property type="project" value="InterPro"/>
</dbReference>
<dbReference type="SMART" id="SM00075">
    <property type="entry name" value="HYDRO"/>
    <property type="match status" value="1"/>
</dbReference>
<gene>
    <name evidence="7" type="ORF">BDN70DRAFT_854455</name>
</gene>
<evidence type="ECO:0000256" key="3">
    <source>
        <dbReference type="ARBA" id="ARBA00022512"/>
    </source>
</evidence>
<evidence type="ECO:0000313" key="7">
    <source>
        <dbReference type="EMBL" id="KAF9481885.1"/>
    </source>
</evidence>
<dbReference type="Proteomes" id="UP000807469">
    <property type="component" value="Unassembled WGS sequence"/>
</dbReference>
<keyword evidence="8" id="KW-1185">Reference proteome</keyword>
<dbReference type="GO" id="GO:0009277">
    <property type="term" value="C:fungal-type cell wall"/>
    <property type="evidence" value="ECO:0007669"/>
    <property type="project" value="InterPro"/>
</dbReference>
<evidence type="ECO:0000256" key="5">
    <source>
        <dbReference type="ARBA" id="ARBA00023157"/>
    </source>
</evidence>